<name>A0A655DIF7_SALET</name>
<sequence length="64" mass="7602">MIVRIANIVFKGDKWRAFEQMLTGLLQRGEIRQIFVRHRQARLFPDVFNPRFLIAPLAKFVFNA</sequence>
<proteinExistence type="predicted"/>
<dbReference type="AlphaFoldDB" id="A0A655DIF7"/>
<gene>
    <name evidence="1" type="ORF">ERS008198_03307</name>
</gene>
<dbReference type="EMBL" id="CQPA01000030">
    <property type="protein sequence ID" value="CNU67431.1"/>
    <property type="molecule type" value="Genomic_DNA"/>
</dbReference>
<dbReference type="Proteomes" id="UP000041314">
    <property type="component" value="Unassembled WGS sequence"/>
</dbReference>
<organism evidence="1 2">
    <name type="scientific">Salmonella enterica subsp. enterica serovar Bovismorbificans</name>
    <dbReference type="NCBI Taxonomy" id="58097"/>
    <lineage>
        <taxon>Bacteria</taxon>
        <taxon>Pseudomonadati</taxon>
        <taxon>Pseudomonadota</taxon>
        <taxon>Gammaproteobacteria</taxon>
        <taxon>Enterobacterales</taxon>
        <taxon>Enterobacteriaceae</taxon>
        <taxon>Salmonella</taxon>
    </lineage>
</organism>
<evidence type="ECO:0000313" key="1">
    <source>
        <dbReference type="EMBL" id="CNU67431.1"/>
    </source>
</evidence>
<protein>
    <submittedName>
        <fullName evidence="1">Uncharacterized protein</fullName>
    </submittedName>
</protein>
<evidence type="ECO:0000313" key="2">
    <source>
        <dbReference type="Proteomes" id="UP000041314"/>
    </source>
</evidence>
<reference evidence="1 2" key="1">
    <citation type="submission" date="2015-03" db="EMBL/GenBank/DDBJ databases">
        <authorList>
            <consortium name="Pathogen Informatics"/>
        </authorList>
    </citation>
    <scope>NUCLEOTIDE SEQUENCE [LARGE SCALE GENOMIC DNA]</scope>
    <source>
        <strain evidence="1 2">A1104</strain>
    </source>
</reference>
<accession>A0A655DIF7</accession>